<evidence type="ECO:0000256" key="1">
    <source>
        <dbReference type="SAM" id="MobiDB-lite"/>
    </source>
</evidence>
<protein>
    <submittedName>
        <fullName evidence="4">SPOR domain-containing protein</fullName>
    </submittedName>
</protein>
<sequence length="228" mass="25184">MFIDDGLKQRVVGAIVLVAFAAIFLPWLFDEKTTYEHVSAELPPPPPAIAEPNFVDEARAQAKKELAAINPNPEHVNEVQEAPVSEEMSKPLAELDTDNVSSEDSSSEQHQSAQPQAVEQSALDQPKTEVVHHQADKKDKPSLDKNGLPISWTVQVGTFADGNNADSLVKKLQTEGYKAYSQKLPSSKHGLVTRVFVGPRFTKKQLQPVVQALQEKWQLDGIIVRYTP</sequence>
<accession>A0ABS5ZEJ6</accession>
<dbReference type="InterPro" id="IPR036680">
    <property type="entry name" value="SPOR-like_sf"/>
</dbReference>
<evidence type="ECO:0000313" key="5">
    <source>
        <dbReference type="Proteomes" id="UP000690515"/>
    </source>
</evidence>
<feature type="compositionally biased region" description="Low complexity" evidence="1">
    <location>
        <begin position="102"/>
        <end position="112"/>
    </location>
</feature>
<dbReference type="InterPro" id="IPR052521">
    <property type="entry name" value="Cell_div_SPOR-domain"/>
</dbReference>
<keyword evidence="5" id="KW-1185">Reference proteome</keyword>
<feature type="domain" description="SPOR" evidence="3">
    <location>
        <begin position="146"/>
        <end position="226"/>
    </location>
</feature>
<feature type="region of interest" description="Disordered" evidence="1">
    <location>
        <begin position="66"/>
        <end position="147"/>
    </location>
</feature>
<dbReference type="Pfam" id="PF05036">
    <property type="entry name" value="SPOR"/>
    <property type="match status" value="1"/>
</dbReference>
<dbReference type="Gene3D" id="3.30.70.1070">
    <property type="entry name" value="Sporulation related repeat"/>
    <property type="match status" value="1"/>
</dbReference>
<reference evidence="4 5" key="1">
    <citation type="submission" date="2021-04" db="EMBL/GenBank/DDBJ databases">
        <authorList>
            <person name="Pira H."/>
            <person name="Risdian C."/>
            <person name="Wink J."/>
        </authorList>
    </citation>
    <scope>NUCLEOTIDE SEQUENCE [LARGE SCALE GENOMIC DNA]</scope>
    <source>
        <strain evidence="4 5">WH53</strain>
    </source>
</reference>
<evidence type="ECO:0000313" key="4">
    <source>
        <dbReference type="EMBL" id="MBU2712491.1"/>
    </source>
</evidence>
<evidence type="ECO:0000259" key="3">
    <source>
        <dbReference type="PROSITE" id="PS51724"/>
    </source>
</evidence>
<proteinExistence type="predicted"/>
<dbReference type="Proteomes" id="UP000690515">
    <property type="component" value="Unassembled WGS sequence"/>
</dbReference>
<evidence type="ECO:0000256" key="2">
    <source>
        <dbReference type="SAM" id="Phobius"/>
    </source>
</evidence>
<keyword evidence="2" id="KW-0812">Transmembrane</keyword>
<dbReference type="SUPFAM" id="SSF110997">
    <property type="entry name" value="Sporulation related repeat"/>
    <property type="match status" value="1"/>
</dbReference>
<dbReference type="PANTHER" id="PTHR38687:SF1">
    <property type="entry name" value="CELL DIVISION PROTEIN DEDD"/>
    <property type="match status" value="1"/>
</dbReference>
<keyword evidence="2" id="KW-0472">Membrane</keyword>
<gene>
    <name evidence="4" type="ORF">KCG35_15595</name>
</gene>
<dbReference type="EMBL" id="JAGSOY010000039">
    <property type="protein sequence ID" value="MBU2712491.1"/>
    <property type="molecule type" value="Genomic_DNA"/>
</dbReference>
<feature type="compositionally biased region" description="Polar residues" evidence="1">
    <location>
        <begin position="113"/>
        <end position="123"/>
    </location>
</feature>
<feature type="compositionally biased region" description="Basic and acidic residues" evidence="1">
    <location>
        <begin position="126"/>
        <end position="143"/>
    </location>
</feature>
<dbReference type="RefSeq" id="WP_215820720.1">
    <property type="nucleotide sequence ID" value="NZ_JAGSOY010000039.1"/>
</dbReference>
<name>A0ABS5ZEJ6_9GAMM</name>
<keyword evidence="2" id="KW-1133">Transmembrane helix</keyword>
<dbReference type="PROSITE" id="PS51724">
    <property type="entry name" value="SPOR"/>
    <property type="match status" value="1"/>
</dbReference>
<dbReference type="InterPro" id="IPR007730">
    <property type="entry name" value="SPOR-like_dom"/>
</dbReference>
<comment type="caution">
    <text evidence="4">The sequence shown here is derived from an EMBL/GenBank/DDBJ whole genome shotgun (WGS) entry which is preliminary data.</text>
</comment>
<feature type="transmembrane region" description="Helical" evidence="2">
    <location>
        <begin position="12"/>
        <end position="29"/>
    </location>
</feature>
<dbReference type="PANTHER" id="PTHR38687">
    <property type="entry name" value="CELL DIVISION PROTEIN DEDD-RELATED"/>
    <property type="match status" value="1"/>
</dbReference>
<organism evidence="4 5">
    <name type="scientific">Zooshikella harenae</name>
    <dbReference type="NCBI Taxonomy" id="2827238"/>
    <lineage>
        <taxon>Bacteria</taxon>
        <taxon>Pseudomonadati</taxon>
        <taxon>Pseudomonadota</taxon>
        <taxon>Gammaproteobacteria</taxon>
        <taxon>Oceanospirillales</taxon>
        <taxon>Zooshikellaceae</taxon>
        <taxon>Zooshikella</taxon>
    </lineage>
</organism>